<protein>
    <recommendedName>
        <fullName evidence="4">Transmembrane protein</fullName>
    </recommendedName>
</protein>
<accession>A0AAW3MFF4</accession>
<proteinExistence type="predicted"/>
<evidence type="ECO:0000313" key="3">
    <source>
        <dbReference type="Proteomes" id="UP000072605"/>
    </source>
</evidence>
<dbReference type="AlphaFoldDB" id="A0AAW3MFF4"/>
<comment type="caution">
    <text evidence="2">The sequence shown here is derived from an EMBL/GenBank/DDBJ whole genome shotgun (WGS) entry which is preliminary data.</text>
</comment>
<dbReference type="RefSeq" id="WP_055969232.1">
    <property type="nucleotide sequence ID" value="NZ_LDQV01000008.1"/>
</dbReference>
<dbReference type="Proteomes" id="UP000072605">
    <property type="component" value="Unassembled WGS sequence"/>
</dbReference>
<sequence>MLYVIIGIIILAIVLRLTGPMGCGCFVFLVGGGFILWRIGLLGFVIRMISGFLRWLIRKIVYYYYKFFGEESSAIDWTRELILASV</sequence>
<evidence type="ECO:0008006" key="4">
    <source>
        <dbReference type="Google" id="ProtNLM"/>
    </source>
</evidence>
<dbReference type="EMBL" id="LDQV01000008">
    <property type="protein sequence ID" value="KTR28266.1"/>
    <property type="molecule type" value="Genomic_DNA"/>
</dbReference>
<organism evidence="2 3">
    <name type="scientific">Exiguobacterium indicum</name>
    <dbReference type="NCBI Taxonomy" id="296995"/>
    <lineage>
        <taxon>Bacteria</taxon>
        <taxon>Bacillati</taxon>
        <taxon>Bacillota</taxon>
        <taxon>Bacilli</taxon>
        <taxon>Bacillales</taxon>
        <taxon>Bacillales Family XII. Incertae Sedis</taxon>
        <taxon>Exiguobacterium</taxon>
    </lineage>
</organism>
<feature type="transmembrane region" description="Helical" evidence="1">
    <location>
        <begin position="35"/>
        <end position="57"/>
    </location>
</feature>
<keyword evidence="1" id="KW-1133">Transmembrane helix</keyword>
<name>A0AAW3MFF4_9BACL</name>
<keyword evidence="1" id="KW-0472">Membrane</keyword>
<feature type="transmembrane region" description="Helical" evidence="1">
    <location>
        <begin position="7"/>
        <end position="29"/>
    </location>
</feature>
<gene>
    <name evidence="2" type="ORF">RSA11_02280</name>
</gene>
<evidence type="ECO:0000256" key="1">
    <source>
        <dbReference type="SAM" id="Phobius"/>
    </source>
</evidence>
<keyword evidence="1" id="KW-0812">Transmembrane</keyword>
<reference evidence="2 3" key="1">
    <citation type="journal article" date="2016" name="Front. Microbiol.">
        <title>Genomic Resource of Rice Seed Associated Bacteria.</title>
        <authorList>
            <person name="Midha S."/>
            <person name="Bansal K."/>
            <person name="Sharma S."/>
            <person name="Kumar N."/>
            <person name="Patil P.P."/>
            <person name="Chaudhry V."/>
            <person name="Patil P.B."/>
        </authorList>
    </citation>
    <scope>NUCLEOTIDE SEQUENCE [LARGE SCALE GENOMIC DNA]</scope>
    <source>
        <strain evidence="2 3">RSA11</strain>
    </source>
</reference>
<evidence type="ECO:0000313" key="2">
    <source>
        <dbReference type="EMBL" id="KTR28266.1"/>
    </source>
</evidence>